<dbReference type="GO" id="GO:0043409">
    <property type="term" value="P:negative regulation of MAPK cascade"/>
    <property type="evidence" value="ECO:0007669"/>
    <property type="project" value="TreeGrafter"/>
</dbReference>
<dbReference type="GO" id="GO:0004725">
    <property type="term" value="F:protein tyrosine phosphatase activity"/>
    <property type="evidence" value="ECO:0007669"/>
    <property type="project" value="UniProtKB-EC"/>
</dbReference>
<accession>A0A7S1V8J9</accession>
<comment type="similarity">
    <text evidence="1">Belongs to the protein-tyrosine phosphatase family. Non-receptor class dual specificity subfamily.</text>
</comment>
<evidence type="ECO:0000256" key="6">
    <source>
        <dbReference type="SAM" id="MobiDB-lite"/>
    </source>
</evidence>
<protein>
    <recommendedName>
        <fullName evidence="2">protein-tyrosine-phosphatase</fullName>
        <ecNumber evidence="2">3.1.3.48</ecNumber>
    </recommendedName>
</protein>
<evidence type="ECO:0000256" key="1">
    <source>
        <dbReference type="ARBA" id="ARBA00008601"/>
    </source>
</evidence>
<dbReference type="PANTHER" id="PTHR10159:SF519">
    <property type="entry name" value="DUAL SPECIFICITY PROTEIN PHOSPHATASE MPK3"/>
    <property type="match status" value="1"/>
</dbReference>
<proteinExistence type="inferred from homology"/>
<feature type="compositionally biased region" description="Low complexity" evidence="6">
    <location>
        <begin position="80"/>
        <end position="94"/>
    </location>
</feature>
<dbReference type="InterPro" id="IPR000387">
    <property type="entry name" value="Tyr_Pase_dom"/>
</dbReference>
<reference evidence="9" key="1">
    <citation type="submission" date="2021-01" db="EMBL/GenBank/DDBJ databases">
        <authorList>
            <person name="Corre E."/>
            <person name="Pelletier E."/>
            <person name="Niang G."/>
            <person name="Scheremetjew M."/>
            <person name="Finn R."/>
            <person name="Kale V."/>
            <person name="Holt S."/>
            <person name="Cochrane G."/>
            <person name="Meng A."/>
            <person name="Brown T."/>
            <person name="Cohen L."/>
        </authorList>
    </citation>
    <scope>NUCLEOTIDE SEQUENCE</scope>
    <source>
        <strain evidence="9">ATCC 50979</strain>
    </source>
</reference>
<dbReference type="SMART" id="SM00195">
    <property type="entry name" value="DSPc"/>
    <property type="match status" value="1"/>
</dbReference>
<evidence type="ECO:0000256" key="2">
    <source>
        <dbReference type="ARBA" id="ARBA00013064"/>
    </source>
</evidence>
<dbReference type="InterPro" id="IPR029021">
    <property type="entry name" value="Prot-tyrosine_phosphatase-like"/>
</dbReference>
<dbReference type="PROSITE" id="PS50054">
    <property type="entry name" value="TYR_PHOSPHATASE_DUAL"/>
    <property type="match status" value="1"/>
</dbReference>
<evidence type="ECO:0000256" key="3">
    <source>
        <dbReference type="ARBA" id="ARBA00022801"/>
    </source>
</evidence>
<dbReference type="PANTHER" id="PTHR10159">
    <property type="entry name" value="DUAL SPECIFICITY PROTEIN PHOSPHATASE"/>
    <property type="match status" value="1"/>
</dbReference>
<dbReference type="SUPFAM" id="SSF52799">
    <property type="entry name" value="(Phosphotyrosine protein) phosphatases II"/>
    <property type="match status" value="1"/>
</dbReference>
<feature type="domain" description="Tyrosine specific protein phosphatases" evidence="8">
    <location>
        <begin position="282"/>
        <end position="343"/>
    </location>
</feature>
<dbReference type="CDD" id="cd14498">
    <property type="entry name" value="DSP"/>
    <property type="match status" value="1"/>
</dbReference>
<feature type="region of interest" description="Disordered" evidence="6">
    <location>
        <begin position="53"/>
        <end position="98"/>
    </location>
</feature>
<comment type="catalytic activity">
    <reaction evidence="5">
        <text>O-phospho-L-seryl-[protein] + H2O = L-seryl-[protein] + phosphate</text>
        <dbReference type="Rhea" id="RHEA:20629"/>
        <dbReference type="Rhea" id="RHEA-COMP:9863"/>
        <dbReference type="Rhea" id="RHEA-COMP:11604"/>
        <dbReference type="ChEBI" id="CHEBI:15377"/>
        <dbReference type="ChEBI" id="CHEBI:29999"/>
        <dbReference type="ChEBI" id="CHEBI:43474"/>
        <dbReference type="ChEBI" id="CHEBI:83421"/>
        <dbReference type="EC" id="3.1.3.16"/>
    </reaction>
</comment>
<evidence type="ECO:0000259" key="7">
    <source>
        <dbReference type="PROSITE" id="PS50054"/>
    </source>
</evidence>
<feature type="domain" description="Tyrosine-protein phosphatase" evidence="7">
    <location>
        <begin position="216"/>
        <end position="364"/>
    </location>
</feature>
<dbReference type="PROSITE" id="PS50056">
    <property type="entry name" value="TYR_PHOSPHATASE_2"/>
    <property type="match status" value="1"/>
</dbReference>
<evidence type="ECO:0000259" key="8">
    <source>
        <dbReference type="PROSITE" id="PS50056"/>
    </source>
</evidence>
<dbReference type="Gene3D" id="3.90.190.10">
    <property type="entry name" value="Protein tyrosine phosphatase superfamily"/>
    <property type="match status" value="1"/>
</dbReference>
<keyword evidence="3" id="KW-0378">Hydrolase</keyword>
<dbReference type="InterPro" id="IPR000340">
    <property type="entry name" value="Dual-sp_phosphatase_cat-dom"/>
</dbReference>
<gene>
    <name evidence="9" type="ORF">SSP0437_LOCUS3333</name>
</gene>
<evidence type="ECO:0000256" key="5">
    <source>
        <dbReference type="ARBA" id="ARBA00047761"/>
    </source>
</evidence>
<dbReference type="EC" id="3.1.3.48" evidence="2"/>
<keyword evidence="4" id="KW-0904">Protein phosphatase</keyword>
<evidence type="ECO:0000313" key="9">
    <source>
        <dbReference type="EMBL" id="CAD9291559.1"/>
    </source>
</evidence>
<dbReference type="AlphaFoldDB" id="A0A7S1V8J9"/>
<name>A0A7S1V8J9_9EUKA</name>
<dbReference type="Pfam" id="PF00782">
    <property type="entry name" value="DSPc"/>
    <property type="match status" value="1"/>
</dbReference>
<organism evidence="9">
    <name type="scientific">Sexangularia sp. CB-2014</name>
    <dbReference type="NCBI Taxonomy" id="1486929"/>
    <lineage>
        <taxon>Eukaryota</taxon>
        <taxon>Amoebozoa</taxon>
        <taxon>Tubulinea</taxon>
        <taxon>Elardia</taxon>
        <taxon>Arcellinida</taxon>
        <taxon>Arcellinida incertae sedis</taxon>
        <taxon>Sexangularia</taxon>
    </lineage>
</organism>
<dbReference type="EMBL" id="HBGL01004319">
    <property type="protein sequence ID" value="CAD9291559.1"/>
    <property type="molecule type" value="Transcribed_RNA"/>
</dbReference>
<sequence length="372" mass="40345">MKSPPDSSSRVDDVSIAVQTPECCGSGSVECGTRKERSASASDVLLVRSSFGHLSPKCSTSTSSRREESSSPDVCTEVDTAPSTVPSPVASPVASRREATPLADLEHLRFRQRPNPLQPDFDWADALGWSEFGPEAANTAQASRDGDTVSDAFLLHFLASLLAWKDPFVQSSADDDRILDIVSTRLRIESVRHEPTASKVVFMWNVLRERRATESTAAAILPGRLFLGCAWNASSARYLKELGVTHILNVAAECECPFPSSFTYLHLPMADESEQVLGSAIDEAVDYLETVLATPADGETPNVVFVHCNQGVSRAPTFVTAFLMRAHSVAGADALQRIRQVRPIVRPNTGFLQQLRDLEVCLTGSTTLPDTL</sequence>
<evidence type="ECO:0000256" key="4">
    <source>
        <dbReference type="ARBA" id="ARBA00022912"/>
    </source>
</evidence>
<dbReference type="InterPro" id="IPR020422">
    <property type="entry name" value="TYR_PHOSPHATASE_DUAL_dom"/>
</dbReference>
<dbReference type="GO" id="GO:0005737">
    <property type="term" value="C:cytoplasm"/>
    <property type="evidence" value="ECO:0007669"/>
    <property type="project" value="TreeGrafter"/>
</dbReference>
<dbReference type="GO" id="GO:0004722">
    <property type="term" value="F:protein serine/threonine phosphatase activity"/>
    <property type="evidence" value="ECO:0007669"/>
    <property type="project" value="UniProtKB-EC"/>
</dbReference>